<feature type="region of interest" description="Disordered" evidence="1">
    <location>
        <begin position="118"/>
        <end position="146"/>
    </location>
</feature>
<dbReference type="KEGG" id="ppru:FDP22_04190"/>
<keyword evidence="3" id="KW-0732">Signal</keyword>
<evidence type="ECO:0000256" key="3">
    <source>
        <dbReference type="SAM" id="SignalP"/>
    </source>
</evidence>
<feature type="chain" id="PRO_5022814317" evidence="3">
    <location>
        <begin position="19"/>
        <end position="244"/>
    </location>
</feature>
<evidence type="ECO:0000313" key="5">
    <source>
        <dbReference type="EMBL" id="QDL91054.1"/>
    </source>
</evidence>
<feature type="transmembrane region" description="Helical" evidence="2">
    <location>
        <begin position="89"/>
        <end position="111"/>
    </location>
</feature>
<gene>
    <name evidence="5" type="ORF">FDP22_04190</name>
</gene>
<evidence type="ECO:0000313" key="6">
    <source>
        <dbReference type="Proteomes" id="UP000305888"/>
    </source>
</evidence>
<dbReference type="InterPro" id="IPR025403">
    <property type="entry name" value="TgpA-like_C"/>
</dbReference>
<dbReference type="AlphaFoldDB" id="A0A5B8FUU4"/>
<dbReference type="OrthoDB" id="7706243at2"/>
<feature type="domain" description="Protein-glutamine gamma-glutamyltransferase-like C-terminal" evidence="4">
    <location>
        <begin position="166"/>
        <end position="233"/>
    </location>
</feature>
<reference evidence="5 6" key="1">
    <citation type="submission" date="2019-06" db="EMBL/GenBank/DDBJ databases">
        <title>Genome sequence of Rhodobacteraceae bacterium D4M1.</title>
        <authorList>
            <person name="Cao J."/>
        </authorList>
    </citation>
    <scope>NUCLEOTIDE SEQUENCE [LARGE SCALE GENOMIC DNA]</scope>
    <source>
        <strain evidence="5 6">D4M1</strain>
    </source>
</reference>
<protein>
    <submittedName>
        <fullName evidence="5">DUF4129 domain-containing protein</fullName>
    </submittedName>
</protein>
<keyword evidence="2" id="KW-0472">Membrane</keyword>
<feature type="signal peptide" evidence="3">
    <location>
        <begin position="1"/>
        <end position="18"/>
    </location>
</feature>
<dbReference type="EMBL" id="CP040818">
    <property type="protein sequence ID" value="QDL91054.1"/>
    <property type="molecule type" value="Genomic_DNA"/>
</dbReference>
<proteinExistence type="predicted"/>
<sequence>MKLPSLIVGLLLAIAAPAAPDTGPAPPAVRLDPPSGAGSAAFRQALKESGLETEGTWYDPDGPAPALAPDTDPAEGSEVFDSLDALGPVMRWVLVGVAGAVLLGLLALAVVHGGGRVAARRPQADGRPRGTATAAGPAPAPQGSVSSLSDILALDDRREALSRLFALVLAHAAAAEGRRVGRGETARDVLRALPAERAATRDLAELLRTQESVRFGGRDVPPGVLEACAERARRILGPATGPMA</sequence>
<keyword evidence="2" id="KW-1133">Transmembrane helix</keyword>
<accession>A0A5B8FUU4</accession>
<organism evidence="5 6">
    <name type="scientific">Paroceanicella profunda</name>
    <dbReference type="NCBI Taxonomy" id="2579971"/>
    <lineage>
        <taxon>Bacteria</taxon>
        <taxon>Pseudomonadati</taxon>
        <taxon>Pseudomonadota</taxon>
        <taxon>Alphaproteobacteria</taxon>
        <taxon>Rhodobacterales</taxon>
        <taxon>Paracoccaceae</taxon>
        <taxon>Paroceanicella</taxon>
    </lineage>
</organism>
<evidence type="ECO:0000259" key="4">
    <source>
        <dbReference type="Pfam" id="PF13559"/>
    </source>
</evidence>
<dbReference type="RefSeq" id="WP_138578536.1">
    <property type="nucleotide sequence ID" value="NZ_CP040818.1"/>
</dbReference>
<evidence type="ECO:0000256" key="2">
    <source>
        <dbReference type="SAM" id="Phobius"/>
    </source>
</evidence>
<keyword evidence="6" id="KW-1185">Reference proteome</keyword>
<keyword evidence="2" id="KW-0812">Transmembrane</keyword>
<dbReference type="Proteomes" id="UP000305888">
    <property type="component" value="Chromosome"/>
</dbReference>
<evidence type="ECO:0000256" key="1">
    <source>
        <dbReference type="SAM" id="MobiDB-lite"/>
    </source>
</evidence>
<feature type="region of interest" description="Disordered" evidence="1">
    <location>
        <begin position="52"/>
        <end position="76"/>
    </location>
</feature>
<dbReference type="Pfam" id="PF13559">
    <property type="entry name" value="DUF4129"/>
    <property type="match status" value="1"/>
</dbReference>
<feature type="compositionally biased region" description="Low complexity" evidence="1">
    <location>
        <begin position="59"/>
        <end position="71"/>
    </location>
</feature>
<name>A0A5B8FUU4_9RHOB</name>